<comment type="caution">
    <text evidence="1">The sequence shown here is derived from an EMBL/GenBank/DDBJ whole genome shotgun (WGS) entry which is preliminary data.</text>
</comment>
<proteinExistence type="predicted"/>
<name>A0A9D2PV37_9FIRM</name>
<sequence length="205" mass="23280">MVLIEDSLSVVLVGDWNKLYIQPDWMAQHIFEKKELEIGVNGQGSEFSVLYRGNGIIVTPGQDKMVFSAINMDSDTIGNLCKCLNNFIEKAFTTQLYAYGLNIDFIEDGGTVFAEVLDSMADTNAIIESGYEVIATRISRTLRNRDKIVNMDSSLEDSRLKVHFNEHHSEIEDKPDFDLTYIREFIDGCRELLCGLGYEMEENEP</sequence>
<reference evidence="1" key="2">
    <citation type="submission" date="2021-04" db="EMBL/GenBank/DDBJ databases">
        <authorList>
            <person name="Gilroy R."/>
        </authorList>
    </citation>
    <scope>NUCLEOTIDE SEQUENCE</scope>
    <source>
        <strain evidence="1">CHK198-12963</strain>
    </source>
</reference>
<evidence type="ECO:0000313" key="1">
    <source>
        <dbReference type="EMBL" id="HJC66788.1"/>
    </source>
</evidence>
<dbReference type="EMBL" id="DWWB01000049">
    <property type="protein sequence ID" value="HJC66788.1"/>
    <property type="molecule type" value="Genomic_DNA"/>
</dbReference>
<protein>
    <submittedName>
        <fullName evidence="1">Uncharacterized protein</fullName>
    </submittedName>
</protein>
<gene>
    <name evidence="1" type="ORF">H9931_08735</name>
</gene>
<accession>A0A9D2PV37</accession>
<evidence type="ECO:0000313" key="2">
    <source>
        <dbReference type="Proteomes" id="UP000823863"/>
    </source>
</evidence>
<reference evidence="1" key="1">
    <citation type="journal article" date="2021" name="PeerJ">
        <title>Extensive microbial diversity within the chicken gut microbiome revealed by metagenomics and culture.</title>
        <authorList>
            <person name="Gilroy R."/>
            <person name="Ravi A."/>
            <person name="Getino M."/>
            <person name="Pursley I."/>
            <person name="Horton D.L."/>
            <person name="Alikhan N.F."/>
            <person name="Baker D."/>
            <person name="Gharbi K."/>
            <person name="Hall N."/>
            <person name="Watson M."/>
            <person name="Adriaenssens E.M."/>
            <person name="Foster-Nyarko E."/>
            <person name="Jarju S."/>
            <person name="Secka A."/>
            <person name="Antonio M."/>
            <person name="Oren A."/>
            <person name="Chaudhuri R.R."/>
            <person name="La Ragione R."/>
            <person name="Hildebrand F."/>
            <person name="Pallen M.J."/>
        </authorList>
    </citation>
    <scope>NUCLEOTIDE SEQUENCE</scope>
    <source>
        <strain evidence="1">CHK198-12963</strain>
    </source>
</reference>
<dbReference type="AlphaFoldDB" id="A0A9D2PV37"/>
<organism evidence="1 2">
    <name type="scientific">Candidatus Enterocloster excrementigallinarum</name>
    <dbReference type="NCBI Taxonomy" id="2838558"/>
    <lineage>
        <taxon>Bacteria</taxon>
        <taxon>Bacillati</taxon>
        <taxon>Bacillota</taxon>
        <taxon>Clostridia</taxon>
        <taxon>Lachnospirales</taxon>
        <taxon>Lachnospiraceae</taxon>
        <taxon>Enterocloster</taxon>
    </lineage>
</organism>
<dbReference type="Proteomes" id="UP000823863">
    <property type="component" value="Unassembled WGS sequence"/>
</dbReference>